<feature type="transmembrane region" description="Helical" evidence="3">
    <location>
        <begin position="71"/>
        <end position="88"/>
    </location>
</feature>
<keyword evidence="3" id="KW-0812">Transmembrane</keyword>
<keyword evidence="3" id="KW-1133">Transmembrane helix</keyword>
<feature type="region of interest" description="Disordered" evidence="2">
    <location>
        <begin position="286"/>
        <end position="366"/>
    </location>
</feature>
<protein>
    <submittedName>
        <fullName evidence="5">Uncharacterized protein LOC100908009</fullName>
    </submittedName>
</protein>
<proteinExistence type="predicted"/>
<evidence type="ECO:0000256" key="1">
    <source>
        <dbReference type="SAM" id="Coils"/>
    </source>
</evidence>
<reference evidence="5" key="1">
    <citation type="submission" date="2025-08" db="UniProtKB">
        <authorList>
            <consortium name="RefSeq"/>
        </authorList>
    </citation>
    <scope>IDENTIFICATION</scope>
</reference>
<feature type="compositionally biased region" description="Basic and acidic residues" evidence="2">
    <location>
        <begin position="286"/>
        <end position="296"/>
    </location>
</feature>
<keyword evidence="1" id="KW-0175">Coiled coil</keyword>
<dbReference type="AlphaFoldDB" id="A0AAJ6VUY2"/>
<dbReference type="KEGG" id="goe:100908009"/>
<evidence type="ECO:0000256" key="2">
    <source>
        <dbReference type="SAM" id="MobiDB-lite"/>
    </source>
</evidence>
<evidence type="ECO:0000256" key="3">
    <source>
        <dbReference type="SAM" id="Phobius"/>
    </source>
</evidence>
<evidence type="ECO:0000313" key="4">
    <source>
        <dbReference type="Proteomes" id="UP000694867"/>
    </source>
</evidence>
<accession>A0AAJ6VUY2</accession>
<dbReference type="Proteomes" id="UP000694867">
    <property type="component" value="Unplaced"/>
</dbReference>
<evidence type="ECO:0000313" key="5">
    <source>
        <dbReference type="RefSeq" id="XP_003737267.1"/>
    </source>
</evidence>
<gene>
    <name evidence="5" type="primary">LOC100908009</name>
</gene>
<feature type="coiled-coil region" evidence="1">
    <location>
        <begin position="87"/>
        <end position="133"/>
    </location>
</feature>
<sequence length="366" mass="40386">MTTVNREAAKLLSLSMSDSDSSGDTLRISLPRQKVFAKRKRKRKRDADKPLSLNGYNLFELDSLPKIGKCLLYGFVLAVLIMEAWLIVKISRRLDRIETALADAEGKHIPDSLRNIEQRLTHMRANQSQIEQLVGHLYSQLELINKNLRLVNGSAEELRHEISNTINKQMPSHFEKFNESLSDVQLRVTRVAGVLASTSEQLNILSSKHKQLDGAIRSNDASIATVVDVISGKDNSSSLARGLNSTIEVSVRRAQASIESTIQQVKVELDDKMSSTLNDSIKQLKRELSTQRDEHSSSSIASNTEATEAHKNQIQVHRPETVALGDSSRVSDTPGTNGSLTAEATDVTSLSPTNALGEARNAGRRK</sequence>
<feature type="compositionally biased region" description="Polar residues" evidence="2">
    <location>
        <begin position="297"/>
        <end position="306"/>
    </location>
</feature>
<feature type="compositionally biased region" description="Polar residues" evidence="2">
    <location>
        <begin position="328"/>
        <end position="354"/>
    </location>
</feature>
<keyword evidence="3" id="KW-0472">Membrane</keyword>
<dbReference type="RefSeq" id="XP_003737267.1">
    <property type="nucleotide sequence ID" value="XM_003737219.2"/>
</dbReference>
<dbReference type="GeneID" id="100908009"/>
<keyword evidence="4" id="KW-1185">Reference proteome</keyword>
<name>A0AAJ6VUY2_9ACAR</name>
<organism evidence="4 5">
    <name type="scientific">Galendromus occidentalis</name>
    <name type="common">western predatory mite</name>
    <dbReference type="NCBI Taxonomy" id="34638"/>
    <lineage>
        <taxon>Eukaryota</taxon>
        <taxon>Metazoa</taxon>
        <taxon>Ecdysozoa</taxon>
        <taxon>Arthropoda</taxon>
        <taxon>Chelicerata</taxon>
        <taxon>Arachnida</taxon>
        <taxon>Acari</taxon>
        <taxon>Parasitiformes</taxon>
        <taxon>Mesostigmata</taxon>
        <taxon>Gamasina</taxon>
        <taxon>Phytoseioidea</taxon>
        <taxon>Phytoseiidae</taxon>
        <taxon>Typhlodrominae</taxon>
        <taxon>Galendromus</taxon>
    </lineage>
</organism>